<evidence type="ECO:0000256" key="2">
    <source>
        <dbReference type="ARBA" id="ARBA00023002"/>
    </source>
</evidence>
<protein>
    <submittedName>
        <fullName evidence="4">3-oxoacyl-[acyl-carrier protein] reductase</fullName>
    </submittedName>
</protein>
<dbReference type="PANTHER" id="PTHR43639:SF1">
    <property type="entry name" value="SHORT-CHAIN DEHYDROGENASE_REDUCTASE FAMILY PROTEIN"/>
    <property type="match status" value="1"/>
</dbReference>
<keyword evidence="2" id="KW-0560">Oxidoreductase</keyword>
<dbReference type="NCBIfam" id="NF005559">
    <property type="entry name" value="PRK07231.1"/>
    <property type="match status" value="1"/>
</dbReference>
<dbReference type="InterPro" id="IPR036291">
    <property type="entry name" value="NAD(P)-bd_dom_sf"/>
</dbReference>
<dbReference type="PRINTS" id="PR00081">
    <property type="entry name" value="GDHRDH"/>
</dbReference>
<dbReference type="RefSeq" id="WP_174556226.1">
    <property type="nucleotide sequence ID" value="NZ_QQBC01000024.1"/>
</dbReference>
<dbReference type="SMART" id="SM00822">
    <property type="entry name" value="PKS_KR"/>
    <property type="match status" value="1"/>
</dbReference>
<evidence type="ECO:0000313" key="5">
    <source>
        <dbReference type="Proteomes" id="UP000254869"/>
    </source>
</evidence>
<gene>
    <name evidence="4" type="ORF">DFR76_12411</name>
</gene>
<dbReference type="Gene3D" id="3.40.50.720">
    <property type="entry name" value="NAD(P)-binding Rossmann-like Domain"/>
    <property type="match status" value="1"/>
</dbReference>
<dbReference type="STRING" id="1210086.GCA_001613105_07939"/>
<dbReference type="Pfam" id="PF13561">
    <property type="entry name" value="adh_short_C2"/>
    <property type="match status" value="1"/>
</dbReference>
<dbReference type="InterPro" id="IPR020904">
    <property type="entry name" value="Sc_DH/Rdtase_CS"/>
</dbReference>
<feature type="domain" description="Ketoreductase" evidence="3">
    <location>
        <begin position="6"/>
        <end position="185"/>
    </location>
</feature>
<evidence type="ECO:0000313" key="4">
    <source>
        <dbReference type="EMBL" id="RDI58960.1"/>
    </source>
</evidence>
<organism evidence="4 5">
    <name type="scientific">Nocardia pseudobrasiliensis</name>
    <dbReference type="NCBI Taxonomy" id="45979"/>
    <lineage>
        <taxon>Bacteria</taxon>
        <taxon>Bacillati</taxon>
        <taxon>Actinomycetota</taxon>
        <taxon>Actinomycetes</taxon>
        <taxon>Mycobacteriales</taxon>
        <taxon>Nocardiaceae</taxon>
        <taxon>Nocardia</taxon>
    </lineage>
</organism>
<comment type="similarity">
    <text evidence="1">Belongs to the short-chain dehydrogenases/reductases (SDR) family.</text>
</comment>
<dbReference type="AlphaFoldDB" id="A0A370HKT4"/>
<proteinExistence type="inferred from homology"/>
<name>A0A370HKT4_9NOCA</name>
<evidence type="ECO:0000256" key="1">
    <source>
        <dbReference type="ARBA" id="ARBA00006484"/>
    </source>
</evidence>
<evidence type="ECO:0000259" key="3">
    <source>
        <dbReference type="SMART" id="SM00822"/>
    </source>
</evidence>
<reference evidence="4 5" key="1">
    <citation type="submission" date="2018-07" db="EMBL/GenBank/DDBJ databases">
        <title>Genomic Encyclopedia of Type Strains, Phase IV (KMG-IV): sequencing the most valuable type-strain genomes for metagenomic binning, comparative biology and taxonomic classification.</title>
        <authorList>
            <person name="Goeker M."/>
        </authorList>
    </citation>
    <scope>NUCLEOTIDE SEQUENCE [LARGE SCALE GENOMIC DNA]</scope>
    <source>
        <strain evidence="4 5">DSM 44290</strain>
    </source>
</reference>
<dbReference type="PANTHER" id="PTHR43639">
    <property type="entry name" value="OXIDOREDUCTASE, SHORT-CHAIN DEHYDROGENASE/REDUCTASE FAMILY (AFU_ORTHOLOGUE AFUA_5G02870)"/>
    <property type="match status" value="1"/>
</dbReference>
<dbReference type="InterPro" id="IPR057326">
    <property type="entry name" value="KR_dom"/>
</dbReference>
<dbReference type="InterPro" id="IPR002347">
    <property type="entry name" value="SDR_fam"/>
</dbReference>
<accession>A0A370HKT4</accession>
<keyword evidence="5" id="KW-1185">Reference proteome</keyword>
<dbReference type="EMBL" id="QQBC01000024">
    <property type="protein sequence ID" value="RDI58960.1"/>
    <property type="molecule type" value="Genomic_DNA"/>
</dbReference>
<dbReference type="GO" id="GO:0016491">
    <property type="term" value="F:oxidoreductase activity"/>
    <property type="evidence" value="ECO:0007669"/>
    <property type="project" value="UniProtKB-KW"/>
</dbReference>
<dbReference type="PRINTS" id="PR00080">
    <property type="entry name" value="SDRFAMILY"/>
</dbReference>
<comment type="caution">
    <text evidence="4">The sequence shown here is derived from an EMBL/GenBank/DDBJ whole genome shotgun (WGS) entry which is preliminary data.</text>
</comment>
<dbReference type="SUPFAM" id="SSF51735">
    <property type="entry name" value="NAD(P)-binding Rossmann-fold domains"/>
    <property type="match status" value="1"/>
</dbReference>
<sequence>MSLEGKTALVTGSSKGIGRAIALRYAERGADIVVNYSRDRDAAEEVLTAARAAGVKAIAVRADVSRVEEIDRLFATALGEFGKVDVVVANAGIEKVNIPVVEVTEDDFDLLFRINTKGPYFVLQAAARHIADGGRIINIASSSTDRPQPGLGLYGTSKTAVKYLVQVLALELGARGITVNTLSPGPIEGAGIFTGVGDDDPYKKALRESVPLGKLATPADIAEFAEFLAEDRSLFLTGQEILMNGGSSN</sequence>
<dbReference type="Proteomes" id="UP000254869">
    <property type="component" value="Unassembled WGS sequence"/>
</dbReference>
<dbReference type="PROSITE" id="PS00061">
    <property type="entry name" value="ADH_SHORT"/>
    <property type="match status" value="1"/>
</dbReference>
<dbReference type="FunFam" id="3.40.50.720:FF:000084">
    <property type="entry name" value="Short-chain dehydrogenase reductase"/>
    <property type="match status" value="1"/>
</dbReference>